<feature type="compositionally biased region" description="Basic and acidic residues" evidence="1">
    <location>
        <begin position="260"/>
        <end position="272"/>
    </location>
</feature>
<feature type="compositionally biased region" description="Polar residues" evidence="1">
    <location>
        <begin position="72"/>
        <end position="83"/>
    </location>
</feature>
<feature type="compositionally biased region" description="Gly residues" evidence="1">
    <location>
        <begin position="159"/>
        <end position="177"/>
    </location>
</feature>
<feature type="region of interest" description="Disordered" evidence="1">
    <location>
        <begin position="156"/>
        <end position="371"/>
    </location>
</feature>
<dbReference type="Gramene" id="OGLUM01G29680.1">
    <property type="protein sequence ID" value="OGLUM01G29680.1"/>
    <property type="gene ID" value="OGLUM01G29680"/>
</dbReference>
<evidence type="ECO:0000313" key="2">
    <source>
        <dbReference type="EnsemblPlants" id="OGLUM01G29680.1"/>
    </source>
</evidence>
<feature type="region of interest" description="Disordered" evidence="1">
    <location>
        <begin position="1"/>
        <end position="98"/>
    </location>
</feature>
<evidence type="ECO:0000256" key="1">
    <source>
        <dbReference type="SAM" id="MobiDB-lite"/>
    </source>
</evidence>
<name>A0A0D9YCW6_9ORYZ</name>
<feature type="compositionally biased region" description="Basic and acidic residues" evidence="1">
    <location>
        <begin position="234"/>
        <end position="250"/>
    </location>
</feature>
<feature type="compositionally biased region" description="Polar residues" evidence="1">
    <location>
        <begin position="32"/>
        <end position="45"/>
    </location>
</feature>
<accession>A0A0D9YCW6</accession>
<feature type="compositionally biased region" description="Basic residues" evidence="1">
    <location>
        <begin position="302"/>
        <end position="313"/>
    </location>
</feature>
<dbReference type="HOGENOM" id="CLU_063556_0_0_1"/>
<proteinExistence type="predicted"/>
<dbReference type="Proteomes" id="UP000026961">
    <property type="component" value="Chromosome 1"/>
</dbReference>
<reference evidence="2" key="1">
    <citation type="submission" date="2013-08" db="EMBL/GenBank/DDBJ databases">
        <title>Oryza genome evolution.</title>
        <authorList>
            <person name="Wing R.A."/>
            <person name="Panaud O."/>
            <person name="Oliveira A.C."/>
        </authorList>
    </citation>
    <scope>NUCLEOTIDE SEQUENCE</scope>
</reference>
<evidence type="ECO:0000313" key="3">
    <source>
        <dbReference type="Proteomes" id="UP000026961"/>
    </source>
</evidence>
<keyword evidence="3" id="KW-1185">Reference proteome</keyword>
<feature type="compositionally biased region" description="Basic and acidic residues" evidence="1">
    <location>
        <begin position="338"/>
        <end position="349"/>
    </location>
</feature>
<dbReference type="AlphaFoldDB" id="A0A0D9YCW6"/>
<reference evidence="2" key="3">
    <citation type="submission" date="2018-05" db="EMBL/GenBank/DDBJ databases">
        <title>OgluRS3 (Oryza glumaepatula Reference Sequence Version 3).</title>
        <authorList>
            <person name="Zhang J."/>
            <person name="Kudrna D."/>
            <person name="Lee S."/>
            <person name="Talag J."/>
            <person name="Welchert J."/>
            <person name="Wing R.A."/>
        </authorList>
    </citation>
    <scope>NUCLEOTIDE SEQUENCE [LARGE SCALE GENOMIC DNA]</scope>
</reference>
<sequence>MPRSARRNQDPDNATKTVSRQNRHRLTARPLSFSTLSPNPSCQSTHTHRCSLAPPDNNTTKPKTQQRDAGRNNPQLTAATSSAPRHATTLHTPFFSFFPPKIQSNLARKEERTRRAAPSRVGIIEGKRCARSLHPAQRAGEAERIGGSVGCGLARSRGSRGGGDGGGGGGVQGGGGVRLPVQGGADRGQRRGEVEPAVAVRAGRVQPGDQVHHRRRVRHQDRPRRRQARQGPDLGHRRPREVPRHHERLLPRRGGRAGGVRRDAPHHVRERGAVAQGAPQPHGRQHRRHARGQQGRPAPPPRRPRGGRQGVRRGARDLLHGDVGAGGHQRGGRLHRGARADLPRRQPERARHRRRPRRAAPGADHRRQRQG</sequence>
<reference evidence="2" key="2">
    <citation type="submission" date="2015-04" db="UniProtKB">
        <authorList>
            <consortium name="EnsemblPlants"/>
        </authorList>
    </citation>
    <scope>IDENTIFICATION</scope>
</reference>
<dbReference type="EnsemblPlants" id="OGLUM01G29680.1">
    <property type="protein sequence ID" value="OGLUM01G29680.1"/>
    <property type="gene ID" value="OGLUM01G29680"/>
</dbReference>
<organism evidence="2">
    <name type="scientific">Oryza glumipatula</name>
    <dbReference type="NCBI Taxonomy" id="40148"/>
    <lineage>
        <taxon>Eukaryota</taxon>
        <taxon>Viridiplantae</taxon>
        <taxon>Streptophyta</taxon>
        <taxon>Embryophyta</taxon>
        <taxon>Tracheophyta</taxon>
        <taxon>Spermatophyta</taxon>
        <taxon>Magnoliopsida</taxon>
        <taxon>Liliopsida</taxon>
        <taxon>Poales</taxon>
        <taxon>Poaceae</taxon>
        <taxon>BOP clade</taxon>
        <taxon>Oryzoideae</taxon>
        <taxon>Oryzeae</taxon>
        <taxon>Oryzinae</taxon>
        <taxon>Oryza</taxon>
    </lineage>
</organism>
<protein>
    <submittedName>
        <fullName evidence="2">Uncharacterized protein</fullName>
    </submittedName>
</protein>
<feature type="compositionally biased region" description="Basic residues" evidence="1">
    <location>
        <begin position="212"/>
        <end position="228"/>
    </location>
</feature>
<feature type="compositionally biased region" description="Polar residues" evidence="1">
    <location>
        <begin position="11"/>
        <end position="20"/>
    </location>
</feature>